<dbReference type="RefSeq" id="WP_038518892.1">
    <property type="nucleotide sequence ID" value="NZ_CP008953.1"/>
</dbReference>
<dbReference type="EMBL" id="CP008953">
    <property type="protein sequence ID" value="AIG79564.1"/>
    <property type="molecule type" value="Genomic_DNA"/>
</dbReference>
<accession>A0A075V4Z1</accession>
<gene>
    <name evidence="1" type="ORF">AJAP_33780</name>
</gene>
<organism evidence="1 2">
    <name type="scientific">Amycolatopsis japonica</name>
    <dbReference type="NCBI Taxonomy" id="208439"/>
    <lineage>
        <taxon>Bacteria</taxon>
        <taxon>Bacillati</taxon>
        <taxon>Actinomycetota</taxon>
        <taxon>Actinomycetes</taxon>
        <taxon>Pseudonocardiales</taxon>
        <taxon>Pseudonocardiaceae</taxon>
        <taxon>Amycolatopsis</taxon>
        <taxon>Amycolatopsis japonica group</taxon>
    </lineage>
</organism>
<dbReference type="Proteomes" id="UP000028492">
    <property type="component" value="Chromosome"/>
</dbReference>
<proteinExistence type="predicted"/>
<evidence type="ECO:0000313" key="1">
    <source>
        <dbReference type="EMBL" id="AIG79564.1"/>
    </source>
</evidence>
<protein>
    <submittedName>
        <fullName evidence="1">Uncharacterized protein</fullName>
    </submittedName>
</protein>
<evidence type="ECO:0000313" key="2">
    <source>
        <dbReference type="Proteomes" id="UP000028492"/>
    </source>
</evidence>
<dbReference type="AlphaFoldDB" id="A0A075V4Z1"/>
<name>A0A075V4Z1_9PSEU</name>
<dbReference type="HOGENOM" id="CLU_2217488_0_0_11"/>
<reference evidence="1 2" key="1">
    <citation type="journal article" date="2014" name="J. Biotechnol.">
        <title>Complete genome sequence of the actinobacterium Amycolatopsis japonica MG417-CF17(T) (=DSM 44213T) producing (S,S)-N,N'-ethylenediaminedisuccinic acid.</title>
        <authorList>
            <person name="Stegmann E."/>
            <person name="Albersmeier A."/>
            <person name="Spohn M."/>
            <person name="Gert H."/>
            <person name="Weber T."/>
            <person name="Wohlleben W."/>
            <person name="Kalinowski J."/>
            <person name="Ruckert C."/>
        </authorList>
    </citation>
    <scope>NUCLEOTIDE SEQUENCE [LARGE SCALE GENOMIC DNA]</scope>
    <source>
        <strain evidence="2">MG417-CF17 (DSM 44213)</strain>
    </source>
</reference>
<keyword evidence="2" id="KW-1185">Reference proteome</keyword>
<dbReference type="KEGG" id="aja:AJAP_33780"/>
<dbReference type="STRING" id="208439.AJAP_33780"/>
<sequence>MSAPTPSVESPATGLRWYRITVKLPHPYEVGRILSEHHFVQARSPKEAMTRMPLHLRSSASVAPYQVVRPDVADQATKAYRAVLWTGRVMRAAGRWAINKDAKALD</sequence>